<evidence type="ECO:0000256" key="1">
    <source>
        <dbReference type="SAM" id="MobiDB-lite"/>
    </source>
</evidence>
<dbReference type="EMBL" id="JABEZZ010000011">
    <property type="protein sequence ID" value="MBA0600138.1"/>
    <property type="molecule type" value="Genomic_DNA"/>
</dbReference>
<evidence type="ECO:0000313" key="2">
    <source>
        <dbReference type="EMBL" id="MBA0600138.1"/>
    </source>
</evidence>
<feature type="non-terminal residue" evidence="2">
    <location>
        <position position="231"/>
    </location>
</feature>
<dbReference type="InterPro" id="IPR040256">
    <property type="entry name" value="At4g02000-like"/>
</dbReference>
<comment type="caution">
    <text evidence="2">The sequence shown here is derived from an EMBL/GenBank/DDBJ whole genome shotgun (WGS) entry which is preliminary data.</text>
</comment>
<sequence>MVATTTPSPVIERPGSPISSGIERATKKVRNKDSEVLILGDLIMEDMRLPYRFYNKKLLRFIAGTLGKVVKVDYNTTTGKKGKFARFAIVIDLNKPLKEFVGINETEVVIPTTNAFRPSPSTIENIVARQSCYGPWMQLVRECIRQAWVGHKLQNKLIIAEWVESLLKKLNDSNKTFGIDRENEAPIVSERKANDIIRRTSIDFLYKVKAKGFSRGIWLLWSEKLVIDVVE</sequence>
<accession>A0A7J8QF81</accession>
<dbReference type="PANTHER" id="PTHR31286">
    <property type="entry name" value="GLYCINE-RICH CELL WALL STRUCTURAL PROTEIN 1.8-LIKE"/>
    <property type="match status" value="1"/>
</dbReference>
<organism evidence="2 3">
    <name type="scientific">Gossypium raimondii</name>
    <name type="common">Peruvian cotton</name>
    <name type="synonym">Gossypium klotzschianum subsp. raimondii</name>
    <dbReference type="NCBI Taxonomy" id="29730"/>
    <lineage>
        <taxon>Eukaryota</taxon>
        <taxon>Viridiplantae</taxon>
        <taxon>Streptophyta</taxon>
        <taxon>Embryophyta</taxon>
        <taxon>Tracheophyta</taxon>
        <taxon>Spermatophyta</taxon>
        <taxon>Magnoliopsida</taxon>
        <taxon>eudicotyledons</taxon>
        <taxon>Gunneridae</taxon>
        <taxon>Pentapetalae</taxon>
        <taxon>rosids</taxon>
        <taxon>malvids</taxon>
        <taxon>Malvales</taxon>
        <taxon>Malvaceae</taxon>
        <taxon>Malvoideae</taxon>
        <taxon>Gossypium</taxon>
    </lineage>
</organism>
<protein>
    <submittedName>
        <fullName evidence="2">Uncharacterized protein</fullName>
    </submittedName>
</protein>
<dbReference type="AlphaFoldDB" id="A0A7J8QF81"/>
<dbReference type="Proteomes" id="UP000593578">
    <property type="component" value="Unassembled WGS sequence"/>
</dbReference>
<feature type="region of interest" description="Disordered" evidence="1">
    <location>
        <begin position="1"/>
        <end position="22"/>
    </location>
</feature>
<gene>
    <name evidence="2" type="ORF">Gorai_006336</name>
</gene>
<evidence type="ECO:0000313" key="3">
    <source>
        <dbReference type="Proteomes" id="UP000593578"/>
    </source>
</evidence>
<name>A0A7J8QF81_GOSRA</name>
<proteinExistence type="predicted"/>
<reference evidence="2 3" key="1">
    <citation type="journal article" date="2019" name="Genome Biol. Evol.">
        <title>Insights into the evolution of the New World diploid cottons (Gossypium, subgenus Houzingenia) based on genome sequencing.</title>
        <authorList>
            <person name="Grover C.E."/>
            <person name="Arick M.A. 2nd"/>
            <person name="Thrash A."/>
            <person name="Conover J.L."/>
            <person name="Sanders W.S."/>
            <person name="Peterson D.G."/>
            <person name="Frelichowski J.E."/>
            <person name="Scheffler J.A."/>
            <person name="Scheffler B.E."/>
            <person name="Wendel J.F."/>
        </authorList>
    </citation>
    <scope>NUCLEOTIDE SEQUENCE [LARGE SCALE GENOMIC DNA]</scope>
    <source>
        <strain evidence="2">8</strain>
        <tissue evidence="2">Leaf</tissue>
    </source>
</reference>
<dbReference type="PANTHER" id="PTHR31286:SF99">
    <property type="entry name" value="DUF4283 DOMAIN-CONTAINING PROTEIN"/>
    <property type="match status" value="1"/>
</dbReference>